<evidence type="ECO:0000313" key="2">
    <source>
        <dbReference type="Proteomes" id="UP001149074"/>
    </source>
</evidence>
<comment type="caution">
    <text evidence="1">The sequence shown here is derived from an EMBL/GenBank/DDBJ whole genome shotgun (WGS) entry which is preliminary data.</text>
</comment>
<reference evidence="1" key="2">
    <citation type="journal article" date="2023" name="IMA Fungus">
        <title>Comparative genomic study of the Penicillium genus elucidates a diverse pangenome and 15 lateral gene transfer events.</title>
        <authorList>
            <person name="Petersen C."/>
            <person name="Sorensen T."/>
            <person name="Nielsen M.R."/>
            <person name="Sondergaard T.E."/>
            <person name="Sorensen J.L."/>
            <person name="Fitzpatrick D.A."/>
            <person name="Frisvad J.C."/>
            <person name="Nielsen K.L."/>
        </authorList>
    </citation>
    <scope>NUCLEOTIDE SEQUENCE</scope>
    <source>
        <strain evidence="1">IBT 30761</strain>
    </source>
</reference>
<dbReference type="RefSeq" id="XP_056475901.1">
    <property type="nucleotide sequence ID" value="XM_056615544.1"/>
</dbReference>
<gene>
    <name evidence="1" type="ORF">N7532_003050</name>
</gene>
<dbReference type="EMBL" id="JAPQKI010000004">
    <property type="protein sequence ID" value="KAJ5102521.1"/>
    <property type="molecule type" value="Genomic_DNA"/>
</dbReference>
<dbReference type="Proteomes" id="UP001149074">
    <property type="component" value="Unassembled WGS sequence"/>
</dbReference>
<proteinExistence type="predicted"/>
<protein>
    <submittedName>
        <fullName evidence="1">Uncharacterized protein</fullName>
    </submittedName>
</protein>
<dbReference type="GeneID" id="81354523"/>
<reference evidence="1" key="1">
    <citation type="submission" date="2022-11" db="EMBL/GenBank/DDBJ databases">
        <authorList>
            <person name="Petersen C."/>
        </authorList>
    </citation>
    <scope>NUCLEOTIDE SEQUENCE</scope>
    <source>
        <strain evidence="1">IBT 30761</strain>
    </source>
</reference>
<sequence length="59" mass="6821">MPSLDWIKIFVFAKKYKAIKQDEIRNMNTAHIEEKHVHSNTEQLNAAMKVGLKALGARR</sequence>
<keyword evidence="2" id="KW-1185">Reference proteome</keyword>
<accession>A0A9W9FLN6</accession>
<organism evidence="1 2">
    <name type="scientific">Penicillium argentinense</name>
    <dbReference type="NCBI Taxonomy" id="1131581"/>
    <lineage>
        <taxon>Eukaryota</taxon>
        <taxon>Fungi</taxon>
        <taxon>Dikarya</taxon>
        <taxon>Ascomycota</taxon>
        <taxon>Pezizomycotina</taxon>
        <taxon>Eurotiomycetes</taxon>
        <taxon>Eurotiomycetidae</taxon>
        <taxon>Eurotiales</taxon>
        <taxon>Aspergillaceae</taxon>
        <taxon>Penicillium</taxon>
    </lineage>
</organism>
<evidence type="ECO:0000313" key="1">
    <source>
        <dbReference type="EMBL" id="KAJ5102521.1"/>
    </source>
</evidence>
<dbReference type="AlphaFoldDB" id="A0A9W9FLN6"/>
<name>A0A9W9FLN6_9EURO</name>